<dbReference type="SUPFAM" id="SSF46689">
    <property type="entry name" value="Homeodomain-like"/>
    <property type="match status" value="1"/>
</dbReference>
<dbReference type="GO" id="GO:0070210">
    <property type="term" value="C:Rpd3L-Expanded complex"/>
    <property type="evidence" value="ECO:0007669"/>
    <property type="project" value="TreeGrafter"/>
</dbReference>
<feature type="region of interest" description="Disordered" evidence="1">
    <location>
        <begin position="1"/>
        <end position="78"/>
    </location>
</feature>
<dbReference type="FunFam" id="1.10.10.10:FF:000087">
    <property type="entry name" value="Transcriptional adapter 2"/>
    <property type="match status" value="1"/>
</dbReference>
<comment type="caution">
    <text evidence="3">The sequence shown here is derived from an EMBL/GenBank/DDBJ whole genome shotgun (WGS) entry which is preliminary data.</text>
</comment>
<dbReference type="InterPro" id="IPR007526">
    <property type="entry name" value="SWIRM"/>
</dbReference>
<dbReference type="EMBL" id="JAEUBE010000366">
    <property type="protein sequence ID" value="KAH3663751.1"/>
    <property type="molecule type" value="Genomic_DNA"/>
</dbReference>
<dbReference type="GO" id="GO:0006338">
    <property type="term" value="P:chromatin remodeling"/>
    <property type="evidence" value="ECO:0007669"/>
    <property type="project" value="TreeGrafter"/>
</dbReference>
<dbReference type="RefSeq" id="XP_046060087.1">
    <property type="nucleotide sequence ID" value="XM_046206308.1"/>
</dbReference>
<organism evidence="3 4">
    <name type="scientific">Ogataea philodendri</name>
    <dbReference type="NCBI Taxonomy" id="1378263"/>
    <lineage>
        <taxon>Eukaryota</taxon>
        <taxon>Fungi</taxon>
        <taxon>Dikarya</taxon>
        <taxon>Ascomycota</taxon>
        <taxon>Saccharomycotina</taxon>
        <taxon>Pichiomycetes</taxon>
        <taxon>Pichiales</taxon>
        <taxon>Pichiaceae</taxon>
        <taxon>Ogataea</taxon>
    </lineage>
</organism>
<evidence type="ECO:0000256" key="1">
    <source>
        <dbReference type="SAM" id="MobiDB-lite"/>
    </source>
</evidence>
<dbReference type="OrthoDB" id="5598695at2759"/>
<dbReference type="GO" id="GO:0006357">
    <property type="term" value="P:regulation of transcription by RNA polymerase II"/>
    <property type="evidence" value="ECO:0007669"/>
    <property type="project" value="TreeGrafter"/>
</dbReference>
<dbReference type="GO" id="GO:0003713">
    <property type="term" value="F:transcription coactivator activity"/>
    <property type="evidence" value="ECO:0007669"/>
    <property type="project" value="TreeGrafter"/>
</dbReference>
<proteinExistence type="predicted"/>
<sequence length="200" mass="22768">METSRLPDTRNGSSSSWAKYVSSENETDRPRTRRVVRESSAPLESDDNSISRPLTPRKRKPAVKRFDSPSAASPPPYSFDYKAIPDYSPSTNTLPNNSRCLKTEWKGQAMDLSEDPLVGELHPAEVQLASTLRLPPNVYLDSKRRIFFEKVKRLRSGLPFRRTDAQKACKIDVNKASRLYAAFEKIGWLEDINFDGFLQE</sequence>
<dbReference type="PANTHER" id="PTHR12374:SF21">
    <property type="entry name" value="SWIRM DOMAIN-CONTAINING PROTEIN FUN19-RELATED"/>
    <property type="match status" value="1"/>
</dbReference>
<reference evidence="3" key="2">
    <citation type="submission" date="2021-01" db="EMBL/GenBank/DDBJ databases">
        <authorList>
            <person name="Schikora-Tamarit M.A."/>
        </authorList>
    </citation>
    <scope>NUCLEOTIDE SEQUENCE</scope>
    <source>
        <strain evidence="3">CBS6075</strain>
    </source>
</reference>
<dbReference type="Proteomes" id="UP000769157">
    <property type="component" value="Unassembled WGS sequence"/>
</dbReference>
<dbReference type="InterPro" id="IPR009057">
    <property type="entry name" value="Homeodomain-like_sf"/>
</dbReference>
<dbReference type="AlphaFoldDB" id="A0A9P8T2K3"/>
<reference evidence="3" key="1">
    <citation type="journal article" date="2021" name="Open Biol.">
        <title>Shared evolutionary footprints suggest mitochondrial oxidative damage underlies multiple complex I losses in fungi.</title>
        <authorList>
            <person name="Schikora-Tamarit M.A."/>
            <person name="Marcet-Houben M."/>
            <person name="Nosek J."/>
            <person name="Gabaldon T."/>
        </authorList>
    </citation>
    <scope>NUCLEOTIDE SEQUENCE</scope>
    <source>
        <strain evidence="3">CBS6075</strain>
    </source>
</reference>
<dbReference type="PANTHER" id="PTHR12374">
    <property type="entry name" value="TRANSCRIPTIONAL ADAPTOR 2 ADA2 -RELATED"/>
    <property type="match status" value="1"/>
</dbReference>
<name>A0A9P8T2K3_9ASCO</name>
<dbReference type="GO" id="GO:0003682">
    <property type="term" value="F:chromatin binding"/>
    <property type="evidence" value="ECO:0007669"/>
    <property type="project" value="TreeGrafter"/>
</dbReference>
<dbReference type="Pfam" id="PF04433">
    <property type="entry name" value="SWIRM"/>
    <property type="match status" value="1"/>
</dbReference>
<gene>
    <name evidence="3" type="ORF">OGAPHI_005153</name>
</gene>
<dbReference type="PROSITE" id="PS50934">
    <property type="entry name" value="SWIRM"/>
    <property type="match status" value="1"/>
</dbReference>
<evidence type="ECO:0000313" key="4">
    <source>
        <dbReference type="Proteomes" id="UP000769157"/>
    </source>
</evidence>
<accession>A0A9P8T2K3</accession>
<protein>
    <recommendedName>
        <fullName evidence="2">SWIRM domain-containing protein</fullName>
    </recommendedName>
</protein>
<dbReference type="Gene3D" id="1.10.10.10">
    <property type="entry name" value="Winged helix-like DNA-binding domain superfamily/Winged helix DNA-binding domain"/>
    <property type="match status" value="1"/>
</dbReference>
<keyword evidence="4" id="KW-1185">Reference proteome</keyword>
<dbReference type="GeneID" id="70237117"/>
<evidence type="ECO:0000313" key="3">
    <source>
        <dbReference type="EMBL" id="KAH3663751.1"/>
    </source>
</evidence>
<feature type="domain" description="SWIRM" evidence="2">
    <location>
        <begin position="101"/>
        <end position="200"/>
    </location>
</feature>
<evidence type="ECO:0000259" key="2">
    <source>
        <dbReference type="PROSITE" id="PS50934"/>
    </source>
</evidence>
<dbReference type="InterPro" id="IPR036388">
    <property type="entry name" value="WH-like_DNA-bd_sf"/>
</dbReference>